<organism evidence="1 2">
    <name type="scientific">Wuchereria bancrofti</name>
    <dbReference type="NCBI Taxonomy" id="6293"/>
    <lineage>
        <taxon>Eukaryota</taxon>
        <taxon>Metazoa</taxon>
        <taxon>Ecdysozoa</taxon>
        <taxon>Nematoda</taxon>
        <taxon>Chromadorea</taxon>
        <taxon>Rhabditida</taxon>
        <taxon>Spirurina</taxon>
        <taxon>Spiruromorpha</taxon>
        <taxon>Filarioidea</taxon>
        <taxon>Onchocercidae</taxon>
        <taxon>Wuchereria</taxon>
    </lineage>
</organism>
<dbReference type="Proteomes" id="UP000270924">
    <property type="component" value="Unassembled WGS sequence"/>
</dbReference>
<dbReference type="Gene3D" id="1.10.357.70">
    <property type="entry name" value="Exocyst complex component Sec6, C-terminal domain"/>
    <property type="match status" value="1"/>
</dbReference>
<sequence>MKDSNIIGTICETIKDYENDYMHLRRDIHIEIFRFIEFKIVAEYLNAIASRALTEDCMKMIGKKENDPILTRLFQMAKGERKTAQMIKDVVPRIRRRVKLTIANQ</sequence>
<dbReference type="AlphaFoldDB" id="A0A3P7EN44"/>
<proteinExistence type="predicted"/>
<gene>
    <name evidence="1" type="ORF">WBA_LOCUS12550</name>
</gene>
<evidence type="ECO:0000313" key="1">
    <source>
        <dbReference type="EMBL" id="VDM22573.1"/>
    </source>
</evidence>
<keyword evidence="2" id="KW-1185">Reference proteome</keyword>
<name>A0A3P7EN44_WUCBA</name>
<evidence type="ECO:0000313" key="2">
    <source>
        <dbReference type="Proteomes" id="UP000270924"/>
    </source>
</evidence>
<protein>
    <submittedName>
        <fullName evidence="1">Uncharacterized protein</fullName>
    </submittedName>
</protein>
<dbReference type="EMBL" id="UYWW01012892">
    <property type="protein sequence ID" value="VDM22573.1"/>
    <property type="molecule type" value="Genomic_DNA"/>
</dbReference>
<accession>A0A3P7EN44</accession>
<dbReference type="InterPro" id="IPR042532">
    <property type="entry name" value="EXOC3/Sec6_C"/>
</dbReference>
<dbReference type="OrthoDB" id="10047020at2759"/>
<reference evidence="1 2" key="1">
    <citation type="submission" date="2018-11" db="EMBL/GenBank/DDBJ databases">
        <authorList>
            <consortium name="Pathogen Informatics"/>
        </authorList>
    </citation>
    <scope>NUCLEOTIDE SEQUENCE [LARGE SCALE GENOMIC DNA]</scope>
</reference>
<dbReference type="InParanoid" id="A0A3P7EN44"/>